<evidence type="ECO:0007829" key="2">
    <source>
        <dbReference type="PDB" id="5ZMP"/>
    </source>
</evidence>
<accession>B1XMP1</accession>
<accession>A0ACD6B8F5</accession>
<keyword evidence="2" id="KW-0002">3D-structure</keyword>
<dbReference type="PDB" id="5ZMP">
    <property type="method" value="X-ray"/>
    <property type="resolution" value="2.19 A"/>
    <property type="chains" value="A=1-305"/>
</dbReference>
<gene>
    <name evidence="1" type="ordered locus">SYNPCC7002_A2791</name>
</gene>
<dbReference type="EMBL" id="CP000951">
    <property type="protein sequence ID" value="ACB00760.1"/>
    <property type="molecule type" value="Genomic_DNA"/>
</dbReference>
<name>A0ACD6B8F5_PICP2</name>
<keyword evidence="2" id="KW-0479">Metal-binding</keyword>
<feature type="binding site" evidence="2">
    <location>
        <position position="166"/>
    </location>
    <ligand>
        <name>Zn(2+)</name>
        <dbReference type="ChEBI" id="CHEBI:29105"/>
    </ligand>
</feature>
<proteinExistence type="evidence at protein level"/>
<reference evidence="2" key="2">
    <citation type="submission" date="2018-04" db="PDB data bank">
        <title>The structure of a lysine deacylase.</title>
        <authorList>
            <person name="Ge F."/>
        </authorList>
    </citation>
    <scope>X-RAY CRYSTALLOGRAPHY (2.19 ANGSTROMS) OF 1-305 IN COMPLEX WITH ZN(2+)</scope>
</reference>
<evidence type="ECO:0000313" key="1">
    <source>
        <dbReference type="EMBL" id="ACB00760.1"/>
    </source>
</evidence>
<protein>
    <submittedName>
        <fullName evidence="1">Acetylpolyamine aminohydrolase</fullName>
    </submittedName>
</protein>
<sequence length="305" mass="33812">MIHLIYSDQFLDHGTGRSHPESARRLTAIAQALKAVSWANQIQWHEPTAIAFRDPLPWVRQLHDDYYLKELQKLAESGGGYWDPDTPVSPQSFDVALLAVNACLDGVDLALQTKEPVFALVRPPGHHATRSTGMGFCLLGNVAIAAHYALGLAGIKKVAILDWDVHHGNGTEYLVEENPQIIYCSLHQDPAYPGTGQAHHHGRHQNILNIPLKPGADRRIYVQKFQDVVLPYLQEFQPDLLIVSAGYDATAKDPLAGMNLQPQDYKVFSEFCQQLPCPILFALEGGYHLQTLAESVVATLEPFAQ</sequence>
<reference evidence="1" key="1">
    <citation type="submission" date="2008-02" db="EMBL/GenBank/DDBJ databases">
        <authorList>
            <person name="Li T."/>
            <person name="Zhao J."/>
            <person name="Zhao C."/>
            <person name="Liu Z."/>
            <person name="Zhao F."/>
            <person name="Marquardt J."/>
            <person name="Nomura C.T."/>
            <person name="Persson S."/>
            <person name="Detter J.Chris."/>
            <person name="Richardson P.M."/>
            <person name="Lanz C."/>
            <person name="Schuster S.C."/>
            <person name="Wang J."/>
            <person name="Li S."/>
            <person name="Huang X."/>
            <person name="Cai T."/>
            <person name="Yu Z."/>
            <person name="Luo J."/>
            <person name="Zhao J."/>
            <person name="Bryant D.A."/>
        </authorList>
    </citation>
    <scope>NUCLEOTIDE SEQUENCE</scope>
    <source>
        <strain evidence="1">PCC 7002</strain>
    </source>
</reference>
<keyword evidence="2" id="KW-0862">Zinc</keyword>
<feature type="binding site" evidence="2">
    <location>
        <position position="248"/>
    </location>
    <ligand>
        <name>Zn(2+)</name>
        <dbReference type="ChEBI" id="CHEBI:29105"/>
    </ligand>
</feature>
<organism evidence="1">
    <name type="scientific">Picosynechococcus sp. (strain ATCC 27264 / PCC 7002 / PR-6)</name>
    <name type="common">Agmenellum quadruplicatum</name>
    <dbReference type="NCBI Taxonomy" id="32049"/>
    <lineage>
        <taxon>Bacteria</taxon>
        <taxon>Bacillati</taxon>
        <taxon>Cyanobacteriota</taxon>
        <taxon>Cyanophyceae</taxon>
        <taxon>Oscillatoriophycideae</taxon>
        <taxon>Chroococcales</taxon>
        <taxon>Geminocystaceae</taxon>
        <taxon>Picosynechococcus</taxon>
    </lineage>
</organism>
<feature type="binding site" evidence="2">
    <location>
        <position position="164"/>
    </location>
    <ligand>
        <name>Zn(2+)</name>
        <dbReference type="ChEBI" id="CHEBI:29105"/>
    </ligand>
</feature>